<keyword evidence="3" id="KW-1185">Reference proteome</keyword>
<reference evidence="2" key="1">
    <citation type="submission" date="2022-07" db="EMBL/GenBank/DDBJ databases">
        <title>Bombella genomes.</title>
        <authorList>
            <person name="Harer L."/>
            <person name="Styblova S."/>
            <person name="Ehrmann M."/>
        </authorList>
    </citation>
    <scope>NUCLEOTIDE SEQUENCE</scope>
    <source>
        <strain evidence="2">TMW 2.2543</strain>
    </source>
</reference>
<accession>A0ABT3WFJ7</accession>
<proteinExistence type="predicted"/>
<feature type="compositionally biased region" description="Polar residues" evidence="1">
    <location>
        <begin position="193"/>
        <end position="207"/>
    </location>
</feature>
<feature type="region of interest" description="Disordered" evidence="1">
    <location>
        <begin position="183"/>
        <end position="211"/>
    </location>
</feature>
<comment type="caution">
    <text evidence="2">The sequence shown here is derived from an EMBL/GenBank/DDBJ whole genome shotgun (WGS) entry which is preliminary data.</text>
</comment>
<dbReference type="RefSeq" id="WP_266115643.1">
    <property type="nucleotide sequence ID" value="NZ_JANIDY010000001.1"/>
</dbReference>
<evidence type="ECO:0000313" key="2">
    <source>
        <dbReference type="EMBL" id="MCX5617119.1"/>
    </source>
</evidence>
<dbReference type="Proteomes" id="UP001165576">
    <property type="component" value="Unassembled WGS sequence"/>
</dbReference>
<evidence type="ECO:0000313" key="3">
    <source>
        <dbReference type="Proteomes" id="UP001165576"/>
    </source>
</evidence>
<evidence type="ECO:0000256" key="1">
    <source>
        <dbReference type="SAM" id="MobiDB-lite"/>
    </source>
</evidence>
<sequence length="339" mass="36472">MAILDTLITQLEKAAPTPPPQKAGNTRTFRQEVMGALALFTGGRSLTGLNGNLTQPDQNTPPAWLADLQPENQPFIPSMTVPEGHVLSYPVEQKVPPHSSQTTQPDPVQATQDWNTLLARSDPVTRQALRDVEPTLQNAEQALTRLPNHDATPERTGSDPASLLQNLSALMTARSIMAAHAPSAPNGMGWNAGTITPSIPATPSLPSSPDRADDAFPHVPPPSGTNTNTAMTQHDQMQRIIRTMTVTSRTLNQKLTSTPLARSGTLPAAMSPPPLARLADRMSGMIRQDPMTPHSTTTTHSPTINITVETRHDRPQDIARAVEVSTIRAITRQTLAQTG</sequence>
<organism evidence="2 3">
    <name type="scientific">Bombella pluederhausensis</name>
    <dbReference type="NCBI Taxonomy" id="2967336"/>
    <lineage>
        <taxon>Bacteria</taxon>
        <taxon>Pseudomonadati</taxon>
        <taxon>Pseudomonadota</taxon>
        <taxon>Alphaproteobacteria</taxon>
        <taxon>Acetobacterales</taxon>
        <taxon>Acetobacteraceae</taxon>
        <taxon>Bombella</taxon>
    </lineage>
</organism>
<gene>
    <name evidence="2" type="ORF">NQF86_00330</name>
</gene>
<protein>
    <submittedName>
        <fullName evidence="2">Uncharacterized protein</fullName>
    </submittedName>
</protein>
<name>A0ABT3WFJ7_9PROT</name>
<dbReference type="EMBL" id="JANIDY010000001">
    <property type="protein sequence ID" value="MCX5617119.1"/>
    <property type="molecule type" value="Genomic_DNA"/>
</dbReference>